<dbReference type="PANTHER" id="PTHR10434">
    <property type="entry name" value="1-ACYL-SN-GLYCEROL-3-PHOSPHATE ACYLTRANSFERASE"/>
    <property type="match status" value="1"/>
</dbReference>
<keyword evidence="6" id="KW-1185">Reference proteome</keyword>
<dbReference type="GO" id="GO:0016746">
    <property type="term" value="F:acyltransferase activity"/>
    <property type="evidence" value="ECO:0007669"/>
    <property type="project" value="UniProtKB-KW"/>
</dbReference>
<evidence type="ECO:0000256" key="3">
    <source>
        <dbReference type="ARBA" id="ARBA00023315"/>
    </source>
</evidence>
<dbReference type="Pfam" id="PF01553">
    <property type="entry name" value="Acyltransferase"/>
    <property type="match status" value="1"/>
</dbReference>
<evidence type="ECO:0000256" key="2">
    <source>
        <dbReference type="ARBA" id="ARBA00022679"/>
    </source>
</evidence>
<evidence type="ECO:0000259" key="4">
    <source>
        <dbReference type="SMART" id="SM00563"/>
    </source>
</evidence>
<comment type="pathway">
    <text evidence="1">Lipid metabolism.</text>
</comment>
<gene>
    <name evidence="5" type="ORF">NYZ99_01270</name>
</gene>
<feature type="domain" description="Phospholipid/glycerol acyltransferase" evidence="4">
    <location>
        <begin position="1"/>
        <end position="99"/>
    </location>
</feature>
<keyword evidence="3 5" id="KW-0012">Acyltransferase</keyword>
<protein>
    <submittedName>
        <fullName evidence="5">1-acyl-sn-glycerol-3-phosphate acyltransferase</fullName>
    </submittedName>
</protein>
<reference evidence="5" key="1">
    <citation type="submission" date="2022-09" db="EMBL/GenBank/DDBJ databases">
        <title>Maribacter litopenaei sp. nov., isolated from the intestinal tract of the Pacific White Shrimp, Litopenaeus vannamei.</title>
        <authorList>
            <person name="Kim S.Y."/>
            <person name="Hwang C.Y."/>
        </authorList>
    </citation>
    <scope>NUCLEOTIDE SEQUENCE</scope>
    <source>
        <strain evidence="5">HL-LV01</strain>
    </source>
</reference>
<accession>A0ABY5YEF2</accession>
<dbReference type="Proteomes" id="UP001059209">
    <property type="component" value="Chromosome"/>
</dbReference>
<evidence type="ECO:0000256" key="1">
    <source>
        <dbReference type="ARBA" id="ARBA00005189"/>
    </source>
</evidence>
<evidence type="ECO:0000313" key="6">
    <source>
        <dbReference type="Proteomes" id="UP001059209"/>
    </source>
</evidence>
<dbReference type="RefSeq" id="WP_260575305.1">
    <property type="nucleotide sequence ID" value="NZ_CP104205.1"/>
</dbReference>
<proteinExistence type="predicted"/>
<keyword evidence="2" id="KW-0808">Transferase</keyword>
<organism evidence="5 6">
    <name type="scientific">Maribacter litopenaei</name>
    <dbReference type="NCBI Taxonomy" id="2976127"/>
    <lineage>
        <taxon>Bacteria</taxon>
        <taxon>Pseudomonadati</taxon>
        <taxon>Bacteroidota</taxon>
        <taxon>Flavobacteriia</taxon>
        <taxon>Flavobacteriales</taxon>
        <taxon>Flavobacteriaceae</taxon>
        <taxon>Maribacter</taxon>
    </lineage>
</organism>
<dbReference type="InterPro" id="IPR002123">
    <property type="entry name" value="Plipid/glycerol_acylTrfase"/>
</dbReference>
<dbReference type="CDD" id="cd07989">
    <property type="entry name" value="LPLAT_AGPAT-like"/>
    <property type="match status" value="1"/>
</dbReference>
<name>A0ABY5YEF2_9FLAO</name>
<dbReference type="SMART" id="SM00563">
    <property type="entry name" value="PlsC"/>
    <property type="match status" value="1"/>
</dbReference>
<evidence type="ECO:0000313" key="5">
    <source>
        <dbReference type="EMBL" id="UWX56672.1"/>
    </source>
</evidence>
<dbReference type="PANTHER" id="PTHR10434:SF11">
    <property type="entry name" value="1-ACYL-SN-GLYCEROL-3-PHOSPHATE ACYLTRANSFERASE"/>
    <property type="match status" value="1"/>
</dbReference>
<dbReference type="EMBL" id="CP104205">
    <property type="protein sequence ID" value="UWX56672.1"/>
    <property type="molecule type" value="Genomic_DNA"/>
</dbReference>
<dbReference type="SUPFAM" id="SSF69593">
    <property type="entry name" value="Glycerol-3-phosphate (1)-acyltransferase"/>
    <property type="match status" value="1"/>
</dbReference>
<sequence>MFYVSGCCTQRLFFSVNDWVYNSPIFGKAAKLAGAYPVSGGVENGEEYLGEKLKQGFSIIAFPEGTRSTSNKIKRFHKGAFYLAEKFQLDIIPVLIHGNSEVLPKGSFVIRDGSITVKILPRIAYKDGTYGENYSQQAKKLGAYFRKEFRKLCNDLETTDYWNKTLLENYQFKGDALYTNVKLDLANNGSAYHELLNIIPADATIIHLSKDPGQLDLLLSLDSIDRKLHTYLTDSNAKQSLSQNFLYNNYSKINLYDTPEDAVANEADILIYDLDTFSFSESLFAKFETIFLLKQGKLLKYAEVLPSDFLVNAQNDNFIVLNKKPTS</sequence>